<sequence>MNKSSKVMSVLIPSFRHFALILGSLWLAASPTAASDSLATLDWTLAETLVALGESPDGVAQVGDYHSWVGEPRLPSRVTDIGLRTQPNVELLARMAPEHILLTPMFAHLTPRLSRIGTVDSMALYTPGDDTWEQILGLTRELGELNGDRESAEALISSTEARMAELAAQLPATVPPLLIVQFMDERHVRVFGENGLFQAVMDRLGLENAWQGETNSWGFSLVALEALLELEARLVVVEPYPAGVEAKLAESALWQHHPSVRDDSLITLPPTWSFGALPSAQRFAELLVNALVRPMLGNL</sequence>
<evidence type="ECO:0000256" key="6">
    <source>
        <dbReference type="SAM" id="SignalP"/>
    </source>
</evidence>
<evidence type="ECO:0000256" key="3">
    <source>
        <dbReference type="ARBA" id="ARBA00022448"/>
    </source>
</evidence>
<name>A0ABS9AE79_9GAMM</name>
<comment type="similarity">
    <text evidence="2">Belongs to the bacterial solute-binding protein 8 family.</text>
</comment>
<comment type="caution">
    <text evidence="8">The sequence shown here is derived from an EMBL/GenBank/DDBJ whole genome shotgun (WGS) entry which is preliminary data.</text>
</comment>
<evidence type="ECO:0000256" key="2">
    <source>
        <dbReference type="ARBA" id="ARBA00008814"/>
    </source>
</evidence>
<dbReference type="Gene3D" id="3.40.50.1980">
    <property type="entry name" value="Nitrogenase molybdenum iron protein domain"/>
    <property type="match status" value="2"/>
</dbReference>
<keyword evidence="5 6" id="KW-0732">Signal</keyword>
<dbReference type="InterPro" id="IPR002491">
    <property type="entry name" value="ABC_transptr_periplasmic_BD"/>
</dbReference>
<dbReference type="PRINTS" id="PR01715">
    <property type="entry name" value="FERRIBNDNGPP"/>
</dbReference>
<dbReference type="EMBL" id="JABFTT010000005">
    <property type="protein sequence ID" value="MCE8020037.1"/>
    <property type="molecule type" value="Genomic_DNA"/>
</dbReference>
<protein>
    <submittedName>
        <fullName evidence="8">ABC transporter substrate-binding protein</fullName>
    </submittedName>
</protein>
<evidence type="ECO:0000259" key="7">
    <source>
        <dbReference type="PROSITE" id="PS50983"/>
    </source>
</evidence>
<feature type="domain" description="Fe/B12 periplasmic-binding" evidence="7">
    <location>
        <begin position="37"/>
        <end position="299"/>
    </location>
</feature>
<keyword evidence="4" id="KW-0408">Iron</keyword>
<evidence type="ECO:0000256" key="4">
    <source>
        <dbReference type="ARBA" id="ARBA00022496"/>
    </source>
</evidence>
<comment type="subcellular location">
    <subcellularLocation>
        <location evidence="1">Cell envelope</location>
    </subcellularLocation>
</comment>
<keyword evidence="4" id="KW-0410">Iron transport</keyword>
<organism evidence="8 9">
    <name type="scientific">Billgrantia zhangzhouensis</name>
    <dbReference type="NCBI Taxonomy" id="2733481"/>
    <lineage>
        <taxon>Bacteria</taxon>
        <taxon>Pseudomonadati</taxon>
        <taxon>Pseudomonadota</taxon>
        <taxon>Gammaproteobacteria</taxon>
        <taxon>Oceanospirillales</taxon>
        <taxon>Halomonadaceae</taxon>
        <taxon>Billgrantia</taxon>
    </lineage>
</organism>
<dbReference type="PANTHER" id="PTHR30532">
    <property type="entry name" value="IRON III DICITRATE-BINDING PERIPLASMIC PROTEIN"/>
    <property type="match status" value="1"/>
</dbReference>
<keyword evidence="9" id="KW-1185">Reference proteome</keyword>
<keyword evidence="4" id="KW-0406">Ion transport</keyword>
<feature type="signal peptide" evidence="6">
    <location>
        <begin position="1"/>
        <end position="34"/>
    </location>
</feature>
<evidence type="ECO:0000256" key="5">
    <source>
        <dbReference type="ARBA" id="ARBA00022729"/>
    </source>
</evidence>
<proteinExistence type="inferred from homology"/>
<accession>A0ABS9AE79</accession>
<dbReference type="Proteomes" id="UP001320122">
    <property type="component" value="Unassembled WGS sequence"/>
</dbReference>
<dbReference type="SUPFAM" id="SSF53807">
    <property type="entry name" value="Helical backbone' metal receptor"/>
    <property type="match status" value="1"/>
</dbReference>
<keyword evidence="3" id="KW-0813">Transport</keyword>
<evidence type="ECO:0000313" key="8">
    <source>
        <dbReference type="EMBL" id="MCE8020037.1"/>
    </source>
</evidence>
<gene>
    <name evidence="8" type="ORF">HOP51_07900</name>
</gene>
<feature type="chain" id="PRO_5046231321" evidence="6">
    <location>
        <begin position="35"/>
        <end position="299"/>
    </location>
</feature>
<dbReference type="PROSITE" id="PS50983">
    <property type="entry name" value="FE_B12_PBP"/>
    <property type="match status" value="1"/>
</dbReference>
<evidence type="ECO:0000256" key="1">
    <source>
        <dbReference type="ARBA" id="ARBA00004196"/>
    </source>
</evidence>
<dbReference type="PANTHER" id="PTHR30532:SF1">
    <property type="entry name" value="IRON(3+)-HYDROXAMATE-BINDING PROTEIN FHUD"/>
    <property type="match status" value="1"/>
</dbReference>
<reference evidence="8 9" key="1">
    <citation type="journal article" date="2021" name="Front. Microbiol.">
        <title>Aerobic Denitrification and Heterotrophic Sulfur Oxidation in the Genus Halomonas Revealed by Six Novel Species Characterizations and Genome-Based Analysis.</title>
        <authorList>
            <person name="Wang L."/>
            <person name="Shao Z."/>
        </authorList>
    </citation>
    <scope>NUCLEOTIDE SEQUENCE [LARGE SCALE GENOMIC DNA]</scope>
    <source>
        <strain evidence="8 9">MCCC 1A11036</strain>
    </source>
</reference>
<dbReference type="Pfam" id="PF01497">
    <property type="entry name" value="Peripla_BP_2"/>
    <property type="match status" value="1"/>
</dbReference>
<dbReference type="InterPro" id="IPR051313">
    <property type="entry name" value="Bact_iron-sidero_bind"/>
</dbReference>
<evidence type="ECO:0000313" key="9">
    <source>
        <dbReference type="Proteomes" id="UP001320122"/>
    </source>
</evidence>